<protein>
    <submittedName>
        <fullName evidence="2">Uncharacterized protein</fullName>
    </submittedName>
</protein>
<name>A0A4S8R5M5_9HELO</name>
<feature type="compositionally biased region" description="Low complexity" evidence="1">
    <location>
        <begin position="59"/>
        <end position="83"/>
    </location>
</feature>
<feature type="region of interest" description="Disordered" evidence="1">
    <location>
        <begin position="1"/>
        <end position="25"/>
    </location>
</feature>
<keyword evidence="3" id="KW-1185">Reference proteome</keyword>
<feature type="region of interest" description="Disordered" evidence="1">
    <location>
        <begin position="58"/>
        <end position="83"/>
    </location>
</feature>
<proteinExistence type="predicted"/>
<dbReference type="OrthoDB" id="3533800at2759"/>
<dbReference type="EMBL" id="PQXL01000192">
    <property type="protein sequence ID" value="THV49489.1"/>
    <property type="molecule type" value="Genomic_DNA"/>
</dbReference>
<dbReference type="AlphaFoldDB" id="A0A4S8R5M5"/>
<sequence>MPWPSHQYRRERYDGRNGTYLGGNDGTNSNGFVKGASPCLNYALGSIRLIYTTTQPRKTVSYSTTSSTGNSSTGTSSDSSGTGTSIFRSTIYSPFNGTIAPGTTSLSFNNVSYPFNDNIFVLPAQPSFDPSSGSMIVKSAALTSASGNGDMTAVLLVPTEQEGTISPKSVQQNVTLTSFGTAGAHNMFSTGTIKVSSTGTVINRVAQGRSSSQTVKNTTFASEGCVDSQKVDMMWLGNESPHFGVVRVIDSQSYR</sequence>
<organism evidence="2 3">
    <name type="scientific">Botrytis galanthina</name>
    <dbReference type="NCBI Taxonomy" id="278940"/>
    <lineage>
        <taxon>Eukaryota</taxon>
        <taxon>Fungi</taxon>
        <taxon>Dikarya</taxon>
        <taxon>Ascomycota</taxon>
        <taxon>Pezizomycotina</taxon>
        <taxon>Leotiomycetes</taxon>
        <taxon>Helotiales</taxon>
        <taxon>Sclerotiniaceae</taxon>
        <taxon>Botrytis</taxon>
    </lineage>
</organism>
<reference evidence="2 3" key="1">
    <citation type="submission" date="2017-12" db="EMBL/GenBank/DDBJ databases">
        <title>Comparative genomics of Botrytis spp.</title>
        <authorList>
            <person name="Valero-Jimenez C.A."/>
            <person name="Tapia P."/>
            <person name="Veloso J."/>
            <person name="Silva-Moreno E."/>
            <person name="Staats M."/>
            <person name="Valdes J.H."/>
            <person name="Van Kan J.A.L."/>
        </authorList>
    </citation>
    <scope>NUCLEOTIDE SEQUENCE [LARGE SCALE GENOMIC DNA]</scope>
    <source>
        <strain evidence="2 3">MUCL435</strain>
    </source>
</reference>
<gene>
    <name evidence="2" type="ORF">BGAL_0192g00060</name>
</gene>
<dbReference type="Proteomes" id="UP000308671">
    <property type="component" value="Unassembled WGS sequence"/>
</dbReference>
<comment type="caution">
    <text evidence="2">The sequence shown here is derived from an EMBL/GenBank/DDBJ whole genome shotgun (WGS) entry which is preliminary data.</text>
</comment>
<evidence type="ECO:0000313" key="3">
    <source>
        <dbReference type="Proteomes" id="UP000308671"/>
    </source>
</evidence>
<evidence type="ECO:0000256" key="1">
    <source>
        <dbReference type="SAM" id="MobiDB-lite"/>
    </source>
</evidence>
<accession>A0A4S8R5M5</accession>
<evidence type="ECO:0000313" key="2">
    <source>
        <dbReference type="EMBL" id="THV49489.1"/>
    </source>
</evidence>